<keyword evidence="2" id="KW-1185">Reference proteome</keyword>
<proteinExistence type="predicted"/>
<gene>
    <name evidence="1" type="ORF">GOODEAATRI_033824</name>
</gene>
<reference evidence="1 2" key="1">
    <citation type="submission" date="2021-06" db="EMBL/GenBank/DDBJ databases">
        <authorList>
            <person name="Palmer J.M."/>
        </authorList>
    </citation>
    <scope>NUCLEOTIDE SEQUENCE [LARGE SCALE GENOMIC DNA]</scope>
    <source>
        <strain evidence="1 2">GA_2019</strain>
        <tissue evidence="1">Muscle</tissue>
    </source>
</reference>
<dbReference type="Proteomes" id="UP001476798">
    <property type="component" value="Unassembled WGS sequence"/>
</dbReference>
<evidence type="ECO:0000313" key="2">
    <source>
        <dbReference type="Proteomes" id="UP001476798"/>
    </source>
</evidence>
<accession>A0ABV0NFX1</accession>
<organism evidence="1 2">
    <name type="scientific">Goodea atripinnis</name>
    <dbReference type="NCBI Taxonomy" id="208336"/>
    <lineage>
        <taxon>Eukaryota</taxon>
        <taxon>Metazoa</taxon>
        <taxon>Chordata</taxon>
        <taxon>Craniata</taxon>
        <taxon>Vertebrata</taxon>
        <taxon>Euteleostomi</taxon>
        <taxon>Actinopterygii</taxon>
        <taxon>Neopterygii</taxon>
        <taxon>Teleostei</taxon>
        <taxon>Neoteleostei</taxon>
        <taxon>Acanthomorphata</taxon>
        <taxon>Ovalentaria</taxon>
        <taxon>Atherinomorphae</taxon>
        <taxon>Cyprinodontiformes</taxon>
        <taxon>Goodeidae</taxon>
        <taxon>Goodea</taxon>
    </lineage>
</organism>
<sequence>LAEEADRGLLATSTVCMHFCMHTILALVAQEGSEAAEAVAAVSERRKDNTPCFYHL</sequence>
<comment type="caution">
    <text evidence="1">The sequence shown here is derived from an EMBL/GenBank/DDBJ whole genome shotgun (WGS) entry which is preliminary data.</text>
</comment>
<evidence type="ECO:0000313" key="1">
    <source>
        <dbReference type="EMBL" id="MEQ2170271.1"/>
    </source>
</evidence>
<feature type="non-terminal residue" evidence="1">
    <location>
        <position position="1"/>
    </location>
</feature>
<name>A0ABV0NFX1_9TELE</name>
<dbReference type="EMBL" id="JAHRIO010037480">
    <property type="protein sequence ID" value="MEQ2170271.1"/>
    <property type="molecule type" value="Genomic_DNA"/>
</dbReference>
<protein>
    <submittedName>
        <fullName evidence="1">Uncharacterized protein</fullName>
    </submittedName>
</protein>